<dbReference type="RefSeq" id="WP_109741363.1">
    <property type="nucleotide sequence ID" value="NZ_QGGO01000002.1"/>
</dbReference>
<gene>
    <name evidence="2" type="ORF">LV89_00591</name>
</gene>
<keyword evidence="1" id="KW-0472">Membrane</keyword>
<comment type="caution">
    <text evidence="2">The sequence shown here is derived from an EMBL/GenBank/DDBJ whole genome shotgun (WGS) entry which is preliminary data.</text>
</comment>
<accession>A0A316EEN7</accession>
<dbReference type="AlphaFoldDB" id="A0A316EEN7"/>
<dbReference type="EMBL" id="QGGO01000002">
    <property type="protein sequence ID" value="PWK29037.1"/>
    <property type="molecule type" value="Genomic_DNA"/>
</dbReference>
<keyword evidence="1" id="KW-0812">Transmembrane</keyword>
<dbReference type="Proteomes" id="UP000245489">
    <property type="component" value="Unassembled WGS sequence"/>
</dbReference>
<protein>
    <submittedName>
        <fullName evidence="2">MerC mercury resistance protein</fullName>
    </submittedName>
</protein>
<dbReference type="InterPro" id="IPR004891">
    <property type="entry name" value="Mercury-R_MerC"/>
</dbReference>
<dbReference type="OrthoDB" id="5966279at2"/>
<feature type="transmembrane region" description="Helical" evidence="1">
    <location>
        <begin position="78"/>
        <end position="97"/>
    </location>
</feature>
<dbReference type="GO" id="GO:0015097">
    <property type="term" value="F:mercury ion transmembrane transporter activity"/>
    <property type="evidence" value="ECO:0007669"/>
    <property type="project" value="InterPro"/>
</dbReference>
<proteinExistence type="predicted"/>
<keyword evidence="3" id="KW-1185">Reference proteome</keyword>
<name>A0A316EEN7_9BACT</name>
<evidence type="ECO:0000313" key="3">
    <source>
        <dbReference type="Proteomes" id="UP000245489"/>
    </source>
</evidence>
<feature type="transmembrane region" description="Helical" evidence="1">
    <location>
        <begin position="103"/>
        <end position="121"/>
    </location>
</feature>
<evidence type="ECO:0000256" key="1">
    <source>
        <dbReference type="SAM" id="Phobius"/>
    </source>
</evidence>
<keyword evidence="1" id="KW-1133">Transmembrane helix</keyword>
<organism evidence="2 3">
    <name type="scientific">Arcicella aurantiaca</name>
    <dbReference type="NCBI Taxonomy" id="591202"/>
    <lineage>
        <taxon>Bacteria</taxon>
        <taxon>Pseudomonadati</taxon>
        <taxon>Bacteroidota</taxon>
        <taxon>Cytophagia</taxon>
        <taxon>Cytophagales</taxon>
        <taxon>Flectobacillaceae</taxon>
        <taxon>Arcicella</taxon>
    </lineage>
</organism>
<reference evidence="2 3" key="1">
    <citation type="submission" date="2018-05" db="EMBL/GenBank/DDBJ databases">
        <title>Genomic Encyclopedia of Archaeal and Bacterial Type Strains, Phase II (KMG-II): from individual species to whole genera.</title>
        <authorList>
            <person name="Goeker M."/>
        </authorList>
    </citation>
    <scope>NUCLEOTIDE SEQUENCE [LARGE SCALE GENOMIC DNA]</scope>
    <source>
        <strain evidence="2 3">DSM 22214</strain>
    </source>
</reference>
<evidence type="ECO:0000313" key="2">
    <source>
        <dbReference type="EMBL" id="PWK29037.1"/>
    </source>
</evidence>
<feature type="transmembrane region" description="Helical" evidence="1">
    <location>
        <begin position="20"/>
        <end position="41"/>
    </location>
</feature>
<dbReference type="GO" id="GO:0016020">
    <property type="term" value="C:membrane"/>
    <property type="evidence" value="ECO:0007669"/>
    <property type="project" value="InterPro"/>
</dbReference>
<dbReference type="Pfam" id="PF03203">
    <property type="entry name" value="MerC"/>
    <property type="match status" value="1"/>
</dbReference>
<feature type="transmembrane region" description="Helical" evidence="1">
    <location>
        <begin position="53"/>
        <end position="71"/>
    </location>
</feature>
<sequence>MITTMNHSHDNNKIEKLGFYLSVACAIHCIATPVLITVLPFLGSSLVNHSWEIWFIGGSLILAGTLLYTDFRKHQNYLPLVLLGASLCTKLMEILWLGESLEFLTGSIGALFIAAAYYFNWKYKKACNC</sequence>